<keyword evidence="1" id="KW-1133">Transmembrane helix</keyword>
<dbReference type="EMBL" id="VWSG01000006">
    <property type="protein sequence ID" value="KAA5534350.1"/>
    <property type="molecule type" value="Genomic_DNA"/>
</dbReference>
<organism evidence="2 3">
    <name type="scientific">Paenimyroides baculatum</name>
    <dbReference type="NCBI Taxonomy" id="2608000"/>
    <lineage>
        <taxon>Bacteria</taxon>
        <taxon>Pseudomonadati</taxon>
        <taxon>Bacteroidota</taxon>
        <taxon>Flavobacteriia</taxon>
        <taxon>Flavobacteriales</taxon>
        <taxon>Flavobacteriaceae</taxon>
        <taxon>Paenimyroides</taxon>
    </lineage>
</organism>
<dbReference type="InterPro" id="IPR021354">
    <property type="entry name" value="DUF2975"/>
</dbReference>
<keyword evidence="1" id="KW-0812">Transmembrane</keyword>
<keyword evidence="1" id="KW-0472">Membrane</keyword>
<dbReference type="Proteomes" id="UP000325141">
    <property type="component" value="Unassembled WGS sequence"/>
</dbReference>
<evidence type="ECO:0000313" key="3">
    <source>
        <dbReference type="Proteomes" id="UP000325141"/>
    </source>
</evidence>
<dbReference type="AlphaFoldDB" id="A0A5M6CIR1"/>
<dbReference type="RefSeq" id="WP_150012624.1">
    <property type="nucleotide sequence ID" value="NZ_VWSG01000006.1"/>
</dbReference>
<protein>
    <submittedName>
        <fullName evidence="2">DUF2975 domain-containing protein</fullName>
    </submittedName>
</protein>
<feature type="transmembrane region" description="Helical" evidence="1">
    <location>
        <begin position="7"/>
        <end position="28"/>
    </location>
</feature>
<evidence type="ECO:0000256" key="1">
    <source>
        <dbReference type="SAM" id="Phobius"/>
    </source>
</evidence>
<feature type="transmembrane region" description="Helical" evidence="1">
    <location>
        <begin position="143"/>
        <end position="164"/>
    </location>
</feature>
<proteinExistence type="predicted"/>
<dbReference type="Pfam" id="PF11188">
    <property type="entry name" value="DUF2975"/>
    <property type="match status" value="1"/>
</dbReference>
<evidence type="ECO:0000313" key="2">
    <source>
        <dbReference type="EMBL" id="KAA5534350.1"/>
    </source>
</evidence>
<feature type="transmembrane region" description="Helical" evidence="1">
    <location>
        <begin position="100"/>
        <end position="123"/>
    </location>
</feature>
<name>A0A5M6CIR1_9FLAO</name>
<comment type="caution">
    <text evidence="2">The sequence shown here is derived from an EMBL/GenBank/DDBJ whole genome shotgun (WGS) entry which is preliminary data.</text>
</comment>
<feature type="transmembrane region" description="Helical" evidence="1">
    <location>
        <begin position="56"/>
        <end position="79"/>
    </location>
</feature>
<sequence>MKTLKIFGWLSHFLTVAIFLFGIIFFLATKSSLRYDDYSEWTLLINGNEFIDEKDIIIKSFFILIWILYILYFVAIFLFNLSVRNFEKRDFYNNKHSKRFNWIGIIFIINYLLTFTLSKYVIIKRPEDIIGKTSPISEAAFNQLQSPLGGLIIGFFFLVLSQVFKEAKKQKEENIELKQENELTI</sequence>
<keyword evidence="3" id="KW-1185">Reference proteome</keyword>
<accession>A0A5M6CIR1</accession>
<reference evidence="2 3" key="1">
    <citation type="submission" date="2019-09" db="EMBL/GenBank/DDBJ databases">
        <title>Genome sequence and assembly of Flavobacterium sp.</title>
        <authorList>
            <person name="Chhetri G."/>
        </authorList>
    </citation>
    <scope>NUCLEOTIDE SEQUENCE [LARGE SCALE GENOMIC DNA]</scope>
    <source>
        <strain evidence="2 3">SNL9</strain>
    </source>
</reference>
<gene>
    <name evidence="2" type="ORF">F0460_09590</name>
</gene>